<feature type="compositionally biased region" description="Basic and acidic residues" evidence="1">
    <location>
        <begin position="469"/>
        <end position="494"/>
    </location>
</feature>
<dbReference type="Proteomes" id="UP000654075">
    <property type="component" value="Unassembled WGS sequence"/>
</dbReference>
<feature type="region of interest" description="Disordered" evidence="1">
    <location>
        <begin position="257"/>
        <end position="433"/>
    </location>
</feature>
<reference evidence="2" key="1">
    <citation type="submission" date="2021-02" db="EMBL/GenBank/DDBJ databases">
        <authorList>
            <person name="Dougan E. K."/>
            <person name="Rhodes N."/>
            <person name="Thang M."/>
            <person name="Chan C."/>
        </authorList>
    </citation>
    <scope>NUCLEOTIDE SEQUENCE</scope>
</reference>
<feature type="compositionally biased region" description="Basic and acidic residues" evidence="1">
    <location>
        <begin position="335"/>
        <end position="345"/>
    </location>
</feature>
<comment type="caution">
    <text evidence="2">The sequence shown here is derived from an EMBL/GenBank/DDBJ whole genome shotgun (WGS) entry which is preliminary data.</text>
</comment>
<name>A0A813HD21_POLGL</name>
<evidence type="ECO:0000313" key="3">
    <source>
        <dbReference type="Proteomes" id="UP000654075"/>
    </source>
</evidence>
<proteinExistence type="predicted"/>
<evidence type="ECO:0008006" key="4">
    <source>
        <dbReference type="Google" id="ProtNLM"/>
    </source>
</evidence>
<feature type="compositionally biased region" description="Basic and acidic residues" evidence="1">
    <location>
        <begin position="364"/>
        <end position="386"/>
    </location>
</feature>
<dbReference type="EMBL" id="CAJNNV010031311">
    <property type="protein sequence ID" value="CAE8635575.1"/>
    <property type="molecule type" value="Genomic_DNA"/>
</dbReference>
<feature type="compositionally biased region" description="Acidic residues" evidence="1">
    <location>
        <begin position="414"/>
        <end position="428"/>
    </location>
</feature>
<dbReference type="OrthoDB" id="414415at2759"/>
<protein>
    <recommendedName>
        <fullName evidence="4">ParB/Sulfiredoxin domain-containing protein</fullName>
    </recommendedName>
</protein>
<feature type="compositionally biased region" description="Acidic residues" evidence="1">
    <location>
        <begin position="347"/>
        <end position="363"/>
    </location>
</feature>
<feature type="compositionally biased region" description="Basic and acidic residues" evidence="1">
    <location>
        <begin position="267"/>
        <end position="280"/>
    </location>
</feature>
<sequence length="652" mass="72867">MLNPVGTLSQHGDNYCKLFVHEAQAVYYASQQQHNTTMELSPPKHPWVWNLLVPRREVPGEEALLCILCNHDHEKAPLFSEASSLCMFLMGLYALSEVELHYSYGESKLQDLAAIREGLKTAPPGLLRDLEPSLNSVMAECQGMRAVGLGWNKRQLARSAYLGLALMTALGKRSEMVGKNGRMWSLRSAIDKAQDLRCPRPRRPEFGRPELQEPASGGSSGSRQLPAAWRKPAAVQPEVLSASALKYADAWAQRHLRLGPGPGRAADGSRKREASPRKEVILQPRKRRRKAFEVWGKALPKSMPGRPALLGGRPLPKARPQPVPVPSGSVSSGFELKREEGKSPTEPEPENWEDRGQEEEADWDSEHKDVDAEGQHEDQVEAHSEAPDGGDAWQVGGSEVDDCPRVADLRSADEAEEEEEPESEEGECELTGVEMRGASKTLDEVLLIFRAHLKKVSGVKEECEDADDSDRRQEGREEEPETYHERPAPGRGERCMSSALQELIMKKTMMESWQFDPSRSAESLRFQKHLLQSVDVRQLRSTHEQISRTFRHGPHKGQLVSDLTQQLLAGDAKVEDIPPLLAVQLDGAYFAVFGNRRLKALKDYQEEIGRPVVITTVVYETEKNFQQVPPCILARFLHGSTSRSMGRVVTFR</sequence>
<organism evidence="2 3">
    <name type="scientific">Polarella glacialis</name>
    <name type="common">Dinoflagellate</name>
    <dbReference type="NCBI Taxonomy" id="89957"/>
    <lineage>
        <taxon>Eukaryota</taxon>
        <taxon>Sar</taxon>
        <taxon>Alveolata</taxon>
        <taxon>Dinophyceae</taxon>
        <taxon>Suessiales</taxon>
        <taxon>Suessiaceae</taxon>
        <taxon>Polarella</taxon>
    </lineage>
</organism>
<feature type="region of interest" description="Disordered" evidence="1">
    <location>
        <begin position="195"/>
        <end position="230"/>
    </location>
</feature>
<evidence type="ECO:0000313" key="2">
    <source>
        <dbReference type="EMBL" id="CAE8635575.1"/>
    </source>
</evidence>
<feature type="compositionally biased region" description="Basic and acidic residues" evidence="1">
    <location>
        <begin position="195"/>
        <end position="211"/>
    </location>
</feature>
<feature type="compositionally biased region" description="Basic and acidic residues" evidence="1">
    <location>
        <begin position="402"/>
        <end position="413"/>
    </location>
</feature>
<feature type="region of interest" description="Disordered" evidence="1">
    <location>
        <begin position="458"/>
        <end position="494"/>
    </location>
</feature>
<gene>
    <name evidence="2" type="ORF">PGLA1383_LOCUS51169</name>
</gene>
<keyword evidence="3" id="KW-1185">Reference proteome</keyword>
<evidence type="ECO:0000256" key="1">
    <source>
        <dbReference type="SAM" id="MobiDB-lite"/>
    </source>
</evidence>
<accession>A0A813HD21</accession>
<dbReference type="AlphaFoldDB" id="A0A813HD21"/>